<evidence type="ECO:0000313" key="3">
    <source>
        <dbReference type="Proteomes" id="UP000036608"/>
    </source>
</evidence>
<dbReference type="InterPro" id="IPR011990">
    <property type="entry name" value="TPR-like_helical_dom_sf"/>
</dbReference>
<evidence type="ECO:0000313" key="2">
    <source>
        <dbReference type="EMBL" id="AKS06652.1"/>
    </source>
</evidence>
<keyword evidence="1" id="KW-0732">Signal</keyword>
<sequence length="199" mass="21386">MNKDLKLAIFAIGLSALVGCSAVGVVASSNPQQKLADADGLLDQGRPLPAERLITEAVQLCTAAGDQLCLADAYRGYGLFFMSSALASQKDRYVTQGFRDNTATYEQRYVKANEYLEKSRAIYAQAGRFEMVTNLNLNRGFAYEMAGDKAAACQAYGDSLAASRENARLKPGAVIQVPAKYGTFEKYIGVQKARVGCGA</sequence>
<dbReference type="Proteomes" id="UP000036608">
    <property type="component" value="Chromosome"/>
</dbReference>
<name>A0A0H5AQV1_9PSED</name>
<dbReference type="EMBL" id="CP011507">
    <property type="protein sequence ID" value="AKS06652.1"/>
    <property type="molecule type" value="Genomic_DNA"/>
</dbReference>
<dbReference type="OrthoDB" id="6899599at2"/>
<gene>
    <name evidence="2" type="ORF">AA957_11180</name>
</gene>
<dbReference type="Gene3D" id="1.25.40.10">
    <property type="entry name" value="Tetratricopeptide repeat domain"/>
    <property type="match status" value="1"/>
</dbReference>
<evidence type="ECO:0008006" key="4">
    <source>
        <dbReference type="Google" id="ProtNLM"/>
    </source>
</evidence>
<feature type="chain" id="PRO_5005215547" description="Lipoprotein" evidence="1">
    <location>
        <begin position="23"/>
        <end position="199"/>
    </location>
</feature>
<proteinExistence type="predicted"/>
<dbReference type="KEGG" id="ptv:AA957_11180"/>
<dbReference type="SUPFAM" id="SSF48452">
    <property type="entry name" value="TPR-like"/>
    <property type="match status" value="1"/>
</dbReference>
<dbReference type="AlphaFoldDB" id="A0A0H5AQV1"/>
<protein>
    <recommendedName>
        <fullName evidence="4">Lipoprotein</fullName>
    </recommendedName>
</protein>
<feature type="signal peptide" evidence="1">
    <location>
        <begin position="1"/>
        <end position="22"/>
    </location>
</feature>
<reference evidence="2 3" key="1">
    <citation type="journal article" date="2015" name="Genome Announc.">
        <title>Complete Genome Sequence of the Rhizobacterium Pseudomonas trivialis Strain IHBB745 with Multiple Plant Growth-Promoting Activities and Tolerance to Desiccation and Alkalinity.</title>
        <authorList>
            <person name="Gulati A."/>
            <person name="Swarnkar M.K."/>
            <person name="Vyas P."/>
            <person name="Rahi P."/>
            <person name="Thakur R."/>
            <person name="Thakur N."/>
            <person name="Singh A.K."/>
        </authorList>
    </citation>
    <scope>NUCLEOTIDE SEQUENCE [LARGE SCALE GENOMIC DNA]</scope>
    <source>
        <strain evidence="3">745</strain>
    </source>
</reference>
<evidence type="ECO:0000256" key="1">
    <source>
        <dbReference type="SAM" id="SignalP"/>
    </source>
</evidence>
<dbReference type="RefSeq" id="WP_049710254.1">
    <property type="nucleotide sequence ID" value="NZ_CP011507.1"/>
</dbReference>
<organism evidence="2 3">
    <name type="scientific">Pseudomonas trivialis</name>
    <dbReference type="NCBI Taxonomy" id="200450"/>
    <lineage>
        <taxon>Bacteria</taxon>
        <taxon>Pseudomonadati</taxon>
        <taxon>Pseudomonadota</taxon>
        <taxon>Gammaproteobacteria</taxon>
        <taxon>Pseudomonadales</taxon>
        <taxon>Pseudomonadaceae</taxon>
        <taxon>Pseudomonas</taxon>
    </lineage>
</organism>
<reference evidence="3" key="2">
    <citation type="submission" date="2015-05" db="EMBL/GenBank/DDBJ databases">
        <authorList>
            <person name="Swarnkar M.K."/>
            <person name="Vyas P."/>
            <person name="Rahi P."/>
            <person name="Thakur R."/>
            <person name="Thakur N."/>
            <person name="Singh A.K."/>
            <person name="Gulati A."/>
        </authorList>
    </citation>
    <scope>NUCLEOTIDE SEQUENCE [LARGE SCALE GENOMIC DNA]</scope>
    <source>
        <strain evidence="3">745</strain>
    </source>
</reference>
<dbReference type="PATRIC" id="fig|200450.3.peg.2307"/>
<dbReference type="PROSITE" id="PS51257">
    <property type="entry name" value="PROKAR_LIPOPROTEIN"/>
    <property type="match status" value="1"/>
</dbReference>
<accession>A0A0H5AQV1</accession>